<keyword evidence="10 17" id="KW-1133">Transmembrane helix</keyword>
<dbReference type="InterPro" id="IPR001680">
    <property type="entry name" value="WD40_rpt"/>
</dbReference>
<evidence type="ECO:0000256" key="3">
    <source>
        <dbReference type="ARBA" id="ARBA00007222"/>
    </source>
</evidence>
<dbReference type="PANTHER" id="PTHR10050:SF50">
    <property type="entry name" value="DOLICHYL-PHOSPHATE-MANNOSE--PROTEIN MANNOSYLTRANSFERASE 1-RELATED"/>
    <property type="match status" value="1"/>
</dbReference>
<keyword evidence="5" id="KW-0328">Glycosyltransferase</keyword>
<comment type="caution">
    <text evidence="19">The sequence shown here is derived from an EMBL/GenBank/DDBJ whole genome shotgun (WGS) entry which is preliminary data.</text>
</comment>
<feature type="transmembrane region" description="Helical" evidence="17">
    <location>
        <begin position="91"/>
        <end position="114"/>
    </location>
</feature>
<comment type="catalytic activity">
    <reaction evidence="14">
        <text>a di-trans,poly-cis-dolichyl beta-D-mannosyl phosphate + L-seryl-[protein] = 3-O-(alpha-D-mannosyl)-L-seryl-[protein] + a di-trans,poly-cis-dolichyl phosphate + H(+)</text>
        <dbReference type="Rhea" id="RHEA:17377"/>
        <dbReference type="Rhea" id="RHEA-COMP:9863"/>
        <dbReference type="Rhea" id="RHEA-COMP:13546"/>
        <dbReference type="Rhea" id="RHEA-COMP:19498"/>
        <dbReference type="Rhea" id="RHEA-COMP:19501"/>
        <dbReference type="ChEBI" id="CHEBI:15378"/>
        <dbReference type="ChEBI" id="CHEBI:29999"/>
        <dbReference type="ChEBI" id="CHEBI:57683"/>
        <dbReference type="ChEBI" id="CHEBI:58211"/>
        <dbReference type="ChEBI" id="CHEBI:137321"/>
        <dbReference type="EC" id="2.4.1.109"/>
    </reaction>
</comment>
<feature type="coiled-coil region" evidence="16">
    <location>
        <begin position="1149"/>
        <end position="1183"/>
    </location>
</feature>
<dbReference type="InterPro" id="IPR015943">
    <property type="entry name" value="WD40/YVTN_repeat-like_dom_sf"/>
</dbReference>
<dbReference type="PROSITE" id="PS50082">
    <property type="entry name" value="WD_REPEATS_2"/>
    <property type="match status" value="2"/>
</dbReference>
<evidence type="ECO:0000256" key="16">
    <source>
        <dbReference type="SAM" id="Coils"/>
    </source>
</evidence>
<dbReference type="AlphaFoldDB" id="A0A4T0FX01"/>
<dbReference type="Gene3D" id="2.130.10.10">
    <property type="entry name" value="YVTN repeat-like/Quinoprotein amine dehydrogenase"/>
    <property type="match status" value="2"/>
</dbReference>
<keyword evidence="7 17" id="KW-0812">Transmembrane</keyword>
<dbReference type="GO" id="GO:0004169">
    <property type="term" value="F:dolichyl-phosphate-mannose-protein mannosyltransferase activity"/>
    <property type="evidence" value="ECO:0007669"/>
    <property type="project" value="UniProtKB-EC"/>
</dbReference>
<evidence type="ECO:0000256" key="4">
    <source>
        <dbReference type="ARBA" id="ARBA00012839"/>
    </source>
</evidence>
<evidence type="ECO:0000256" key="15">
    <source>
        <dbReference type="PROSITE-ProRule" id="PRU00221"/>
    </source>
</evidence>
<comment type="subcellular location">
    <subcellularLocation>
        <location evidence="1">Endoplasmic reticulum membrane</location>
        <topology evidence="1">Multi-pass membrane protein</topology>
    </subcellularLocation>
</comment>
<feature type="transmembrane region" description="Helical" evidence="17">
    <location>
        <begin position="180"/>
        <end position="213"/>
    </location>
</feature>
<feature type="transmembrane region" description="Helical" evidence="17">
    <location>
        <begin position="559"/>
        <end position="581"/>
    </location>
</feature>
<gene>
    <name evidence="19" type="ORF">E3P99_00335</name>
</gene>
<keyword evidence="12" id="KW-0325">Glycoprotein</keyword>
<dbReference type="PROSITE" id="PS50294">
    <property type="entry name" value="WD_REPEATS_REGION"/>
    <property type="match status" value="1"/>
</dbReference>
<dbReference type="InterPro" id="IPR032421">
    <property type="entry name" value="PMT_4TMC"/>
</dbReference>
<sequence length="1196" mass="133809">MAAAKAEWKFIGALCVIAFVVRCYRLGSPPSVVFDEVHFGGQVSKYIKQRFFMDVHPPLAKLLLTAAAALFGYNGNFSFEQIGNDYLAHDVPYVAMRAVSAVLGVALIPLTYLICRGLHLKPISAALGSLLVTFDNALATQSRLILLDSPLLFFTALSTLSFVNFHNYNKSRLAHFTQEWWMWLVLTGLSLGAVLSVKWVGLFTVATIGLGTVWQLWELLGDLNIPPRLLLKHFTTRALCLIVIPVLFYMWMFAIHLSILNRSGGGDTFMSAGFQRSLRGNGMQDTYAAIGMGSEVSIRHLHSTGGYLHSHPHDYPTGSFQQQITLYPYPDDNNIWQIVERSHNNGEADTRDYHNEKFRQLRHGAVIRLMHLDTGKRLHSHDHKPPVSEAEFQNEVSGYGFEGFNGDANDNFKIEIVNGDARDPASYKDVKAIRTHFRLRHVLSGCYLFSHKEKLPEWGWGQQEVTCNKQSPLENSVWYIETNSHGQLDDRSDVEMVNYRPMGFLDKFFELQQVMWGVNNGLIERHAYDSRPLSWPLFTRGINFWVKDHKQVYLMANPVVWWGSIAAVGAGGAFIALLALRSKRGYSDFSAELTHYTTIISFVGSGWAFHYLPFFLMERQLFIHHYLPALFYSVLLAAVVFDFVTSKLRTRLRFQLAAVVVLVAAIVYFKYSPLVYGLEWTRGECDKARWLTRWDYACQEYPTAYSDYDEYYTSLHEHTVKPANDVFEQLQIVASTAGSSVHGSGGVVVYDAVTGNSLHSFKGSSGILNGCSLTRSSRDVGGIVTVAQSDKGVLHVYSWQKEQLHTKIILPQKLSAWCIAPNNAYCAGGTDDGRVFVWETTSGILLASFDAHYRRVTKLCFDEKANVLVSISDDASLNVWLVSRLLDEDLQGQLPVPYCTFTDHTLPIKDVYIGLGTFPDARIFTSSLDRTVKVWSLSKRALISTIQFPVALSTIAVDSLERRLYVSSRNEIYRVDLHAKEQSLRSGGDDDTHERLLKVPRDTHINAMTFSVSSNTLLVGCQDGLVDCYDVRSHQHLKSLGNGKNGVVDVHSLLKPVDLGGVSSASAISANVTGSTAAAASALPPILPFGSLKKTMGEKDREDYTVHARSGKQSVDDTFFDSLWDEEEGDVVVKEVKQNVTDKKSDEHVDKLQAELLEAKTALDKANKINEDMFAAVNKLKANQSADSGKNKRQKK</sequence>
<dbReference type="PROSITE" id="PS50919">
    <property type="entry name" value="MIR"/>
    <property type="match status" value="3"/>
</dbReference>
<keyword evidence="6" id="KW-0808">Transferase</keyword>
<evidence type="ECO:0000256" key="1">
    <source>
        <dbReference type="ARBA" id="ARBA00004477"/>
    </source>
</evidence>
<feature type="transmembrane region" description="Helical" evidence="17">
    <location>
        <begin position="59"/>
        <end position="79"/>
    </location>
</feature>
<evidence type="ECO:0000256" key="9">
    <source>
        <dbReference type="ARBA" id="ARBA00022824"/>
    </source>
</evidence>
<feature type="domain" description="MIR" evidence="18">
    <location>
        <begin position="358"/>
        <end position="417"/>
    </location>
</feature>
<dbReference type="InterPro" id="IPR036322">
    <property type="entry name" value="WD40_repeat_dom_sf"/>
</dbReference>
<accession>A0A4T0FX01</accession>
<dbReference type="Proteomes" id="UP000310189">
    <property type="component" value="Unassembled WGS sequence"/>
</dbReference>
<protein>
    <recommendedName>
        <fullName evidence="4">dolichyl-phosphate-mannose--protein mannosyltransferase</fullName>
        <ecNumber evidence="4">2.4.1.109</ecNumber>
    </recommendedName>
</protein>
<evidence type="ECO:0000256" key="14">
    <source>
        <dbReference type="ARBA" id="ARBA00045102"/>
    </source>
</evidence>
<dbReference type="Pfam" id="PF02366">
    <property type="entry name" value="PMT"/>
    <property type="match status" value="1"/>
</dbReference>
<dbReference type="OrthoDB" id="292747at2759"/>
<dbReference type="Pfam" id="PF16192">
    <property type="entry name" value="PMT_4TMC"/>
    <property type="match status" value="1"/>
</dbReference>
<evidence type="ECO:0000256" key="5">
    <source>
        <dbReference type="ARBA" id="ARBA00022676"/>
    </source>
</evidence>
<evidence type="ECO:0000256" key="7">
    <source>
        <dbReference type="ARBA" id="ARBA00022692"/>
    </source>
</evidence>
<organism evidence="19 20">
    <name type="scientific">Wallemia hederae</name>
    <dbReference type="NCBI Taxonomy" id="1540922"/>
    <lineage>
        <taxon>Eukaryota</taxon>
        <taxon>Fungi</taxon>
        <taxon>Dikarya</taxon>
        <taxon>Basidiomycota</taxon>
        <taxon>Wallemiomycotina</taxon>
        <taxon>Wallemiomycetes</taxon>
        <taxon>Wallemiales</taxon>
        <taxon>Wallemiaceae</taxon>
        <taxon>Wallemia</taxon>
    </lineage>
</organism>
<keyword evidence="9" id="KW-0256">Endoplasmic reticulum</keyword>
<feature type="transmembrane region" description="Helical" evidence="17">
    <location>
        <begin position="234"/>
        <end position="254"/>
    </location>
</feature>
<evidence type="ECO:0000256" key="17">
    <source>
        <dbReference type="SAM" id="Phobius"/>
    </source>
</evidence>
<evidence type="ECO:0000256" key="6">
    <source>
        <dbReference type="ARBA" id="ARBA00022679"/>
    </source>
</evidence>
<name>A0A4T0FX01_9BASI</name>
<evidence type="ECO:0000256" key="12">
    <source>
        <dbReference type="ARBA" id="ARBA00023180"/>
    </source>
</evidence>
<dbReference type="SMART" id="SM00320">
    <property type="entry name" value="WD40"/>
    <property type="match status" value="4"/>
</dbReference>
<dbReference type="UniPathway" id="UPA00378"/>
<dbReference type="Gene3D" id="2.80.10.50">
    <property type="match status" value="1"/>
</dbReference>
<comment type="catalytic activity">
    <reaction evidence="13">
        <text>a di-trans,poly-cis-dolichyl beta-D-mannosyl phosphate + L-threonyl-[protein] = 3-O-(alpha-D-mannosyl)-L-threonyl-[protein] + a di-trans,poly-cis-dolichyl phosphate + H(+)</text>
        <dbReference type="Rhea" id="RHEA:53396"/>
        <dbReference type="Rhea" id="RHEA-COMP:11060"/>
        <dbReference type="Rhea" id="RHEA-COMP:13547"/>
        <dbReference type="Rhea" id="RHEA-COMP:19498"/>
        <dbReference type="Rhea" id="RHEA-COMP:19501"/>
        <dbReference type="ChEBI" id="CHEBI:15378"/>
        <dbReference type="ChEBI" id="CHEBI:30013"/>
        <dbReference type="ChEBI" id="CHEBI:57683"/>
        <dbReference type="ChEBI" id="CHEBI:58211"/>
        <dbReference type="ChEBI" id="CHEBI:137323"/>
        <dbReference type="EC" id="2.4.1.109"/>
    </reaction>
</comment>
<evidence type="ECO:0000256" key="8">
    <source>
        <dbReference type="ARBA" id="ARBA00022737"/>
    </source>
</evidence>
<keyword evidence="11 17" id="KW-0472">Membrane</keyword>
<evidence type="ECO:0000256" key="10">
    <source>
        <dbReference type="ARBA" id="ARBA00022989"/>
    </source>
</evidence>
<dbReference type="InterPro" id="IPR036300">
    <property type="entry name" value="MIR_dom_sf"/>
</dbReference>
<evidence type="ECO:0000256" key="2">
    <source>
        <dbReference type="ARBA" id="ARBA00004922"/>
    </source>
</evidence>
<dbReference type="EMBL" id="SPNW01000003">
    <property type="protein sequence ID" value="TIA93201.1"/>
    <property type="molecule type" value="Genomic_DNA"/>
</dbReference>
<dbReference type="PANTHER" id="PTHR10050">
    <property type="entry name" value="DOLICHYL-PHOSPHATE-MANNOSE--PROTEIN MANNOSYLTRANSFERASE"/>
    <property type="match status" value="1"/>
</dbReference>
<dbReference type="InterPro" id="IPR003342">
    <property type="entry name" value="ArnT-like_N"/>
</dbReference>
<dbReference type="InterPro" id="IPR027005">
    <property type="entry name" value="PMT-like"/>
</dbReference>
<dbReference type="CDD" id="cd23283">
    <property type="entry name" value="beta-trefoil_MIR_PMT1-like"/>
    <property type="match status" value="1"/>
</dbReference>
<feature type="transmembrane region" description="Helical" evidence="17">
    <location>
        <begin position="593"/>
        <end position="614"/>
    </location>
</feature>
<feature type="repeat" description="WD" evidence="15">
    <location>
        <begin position="923"/>
        <end position="945"/>
    </location>
</feature>
<dbReference type="GO" id="GO:0005789">
    <property type="term" value="C:endoplasmic reticulum membrane"/>
    <property type="evidence" value="ECO:0007669"/>
    <property type="project" value="UniProtKB-SubCell"/>
</dbReference>
<feature type="repeat" description="WD" evidence="15">
    <location>
        <begin position="849"/>
        <end position="880"/>
    </location>
</feature>
<keyword evidence="16" id="KW-0175">Coiled coil</keyword>
<feature type="domain" description="MIR" evidence="18">
    <location>
        <begin position="427"/>
        <end position="483"/>
    </location>
</feature>
<dbReference type="EC" id="2.4.1.109" evidence="4"/>
<comment type="similarity">
    <text evidence="3">Belongs to the glycosyltransferase 39 family.</text>
</comment>
<evidence type="ECO:0000256" key="11">
    <source>
        <dbReference type="ARBA" id="ARBA00023136"/>
    </source>
</evidence>
<dbReference type="SUPFAM" id="SSF82109">
    <property type="entry name" value="MIR domain"/>
    <property type="match status" value="1"/>
</dbReference>
<evidence type="ECO:0000256" key="13">
    <source>
        <dbReference type="ARBA" id="ARBA00045085"/>
    </source>
</evidence>
<dbReference type="SMART" id="SM00472">
    <property type="entry name" value="MIR"/>
    <property type="match status" value="3"/>
</dbReference>
<dbReference type="InterPro" id="IPR016093">
    <property type="entry name" value="MIR_motif"/>
</dbReference>
<proteinExistence type="inferred from homology"/>
<evidence type="ECO:0000313" key="20">
    <source>
        <dbReference type="Proteomes" id="UP000310189"/>
    </source>
</evidence>
<evidence type="ECO:0000259" key="18">
    <source>
        <dbReference type="PROSITE" id="PS50919"/>
    </source>
</evidence>
<feature type="domain" description="MIR" evidence="18">
    <location>
        <begin position="287"/>
        <end position="341"/>
    </location>
</feature>
<comment type="pathway">
    <text evidence="2">Protein modification; protein glycosylation.</text>
</comment>
<dbReference type="Pfam" id="PF02815">
    <property type="entry name" value="MIR"/>
    <property type="match status" value="1"/>
</dbReference>
<dbReference type="Pfam" id="PF00400">
    <property type="entry name" value="WD40"/>
    <property type="match status" value="2"/>
</dbReference>
<keyword evidence="20" id="KW-1185">Reference proteome</keyword>
<feature type="transmembrane region" description="Helical" evidence="17">
    <location>
        <begin position="652"/>
        <end position="671"/>
    </location>
</feature>
<keyword evidence="8" id="KW-0677">Repeat</keyword>
<reference evidence="19 20" key="1">
    <citation type="submission" date="2019-03" db="EMBL/GenBank/DDBJ databases">
        <title>Sequencing 23 genomes of Wallemia ichthyophaga.</title>
        <authorList>
            <person name="Gostincar C."/>
        </authorList>
    </citation>
    <scope>NUCLEOTIDE SEQUENCE [LARGE SCALE GENOMIC DNA]</scope>
    <source>
        <strain evidence="19 20">EXF-5753</strain>
    </source>
</reference>
<feature type="transmembrane region" description="Helical" evidence="17">
    <location>
        <begin position="626"/>
        <end position="645"/>
    </location>
</feature>
<keyword evidence="15" id="KW-0853">WD repeat</keyword>
<evidence type="ECO:0000313" key="19">
    <source>
        <dbReference type="EMBL" id="TIA93201.1"/>
    </source>
</evidence>
<dbReference type="SUPFAM" id="SSF50978">
    <property type="entry name" value="WD40 repeat-like"/>
    <property type="match status" value="1"/>
</dbReference>
<feature type="transmembrane region" description="Helical" evidence="17">
    <location>
        <begin position="151"/>
        <end position="168"/>
    </location>
</feature>